<gene>
    <name evidence="6" type="ORF">SAMN05216377_12818</name>
</gene>
<dbReference type="Proteomes" id="UP000198967">
    <property type="component" value="Unassembled WGS sequence"/>
</dbReference>
<dbReference type="InterPro" id="IPR005119">
    <property type="entry name" value="LysR_subst-bd"/>
</dbReference>
<keyword evidence="3 6" id="KW-0238">DNA-binding</keyword>
<dbReference type="Pfam" id="PF03466">
    <property type="entry name" value="LysR_substrate"/>
    <property type="match status" value="1"/>
</dbReference>
<evidence type="ECO:0000313" key="6">
    <source>
        <dbReference type="EMBL" id="SDH61084.1"/>
    </source>
</evidence>
<dbReference type="GO" id="GO:0003677">
    <property type="term" value="F:DNA binding"/>
    <property type="evidence" value="ECO:0007669"/>
    <property type="project" value="UniProtKB-KW"/>
</dbReference>
<dbReference type="InterPro" id="IPR000847">
    <property type="entry name" value="LysR_HTH_N"/>
</dbReference>
<reference evidence="6 7" key="1">
    <citation type="submission" date="2016-10" db="EMBL/GenBank/DDBJ databases">
        <authorList>
            <person name="de Groot N.N."/>
        </authorList>
    </citation>
    <scope>NUCLEOTIDE SEQUENCE [LARGE SCALE GENOMIC DNA]</scope>
    <source>
        <strain evidence="6 7">CGMCC 4.3143</strain>
    </source>
</reference>
<dbReference type="PANTHER" id="PTHR30346:SF28">
    <property type="entry name" value="HTH-TYPE TRANSCRIPTIONAL REGULATOR CYNR"/>
    <property type="match status" value="1"/>
</dbReference>
<dbReference type="Gene3D" id="3.40.190.290">
    <property type="match status" value="1"/>
</dbReference>
<evidence type="ECO:0000256" key="4">
    <source>
        <dbReference type="ARBA" id="ARBA00023163"/>
    </source>
</evidence>
<dbReference type="PROSITE" id="PS50931">
    <property type="entry name" value="HTH_LYSR"/>
    <property type="match status" value="1"/>
</dbReference>
<organism evidence="6 7">
    <name type="scientific">Pseudonocardia oroxyli</name>
    <dbReference type="NCBI Taxonomy" id="366584"/>
    <lineage>
        <taxon>Bacteria</taxon>
        <taxon>Bacillati</taxon>
        <taxon>Actinomycetota</taxon>
        <taxon>Actinomycetes</taxon>
        <taxon>Pseudonocardiales</taxon>
        <taxon>Pseudonocardiaceae</taxon>
        <taxon>Pseudonocardia</taxon>
    </lineage>
</organism>
<keyword evidence="4" id="KW-0804">Transcription</keyword>
<dbReference type="Gene3D" id="1.10.10.10">
    <property type="entry name" value="Winged helix-like DNA-binding domain superfamily/Winged helix DNA-binding domain"/>
    <property type="match status" value="1"/>
</dbReference>
<dbReference type="STRING" id="366584.SAMN05216377_12818"/>
<accession>A0A1G8DTS2</accession>
<evidence type="ECO:0000256" key="3">
    <source>
        <dbReference type="ARBA" id="ARBA00023125"/>
    </source>
</evidence>
<feature type="domain" description="HTH lysR-type" evidence="5">
    <location>
        <begin position="9"/>
        <end position="66"/>
    </location>
</feature>
<evidence type="ECO:0000256" key="2">
    <source>
        <dbReference type="ARBA" id="ARBA00023015"/>
    </source>
</evidence>
<dbReference type="GO" id="GO:0032993">
    <property type="term" value="C:protein-DNA complex"/>
    <property type="evidence" value="ECO:0007669"/>
    <property type="project" value="TreeGrafter"/>
</dbReference>
<keyword evidence="7" id="KW-1185">Reference proteome</keyword>
<comment type="similarity">
    <text evidence="1">Belongs to the LysR transcriptional regulatory family.</text>
</comment>
<sequence>MRVAHNRSMEIRELGWFTLLAEREHVTEAAEHLNVAQSTLSRAVARLERRLGVPLFDRAHNRLRLNEYGEILRAHALRALAEISAAEQRIAALADPGRGTLSVGFLHSFGGWLLPGLLAGYRAESPGVAFRLSGGAADTVVDGVRAGSLDVAFTSPRPAGDDLLWTELGDERLGLLVPEAHPLAERESVAVEELAQEQFVALERLYGLRQVADRLCAAAGVLPRVVMEATELVTVRSLVAAGLGVAIVPAPRPGDAVLPGVRDVAIADRGASRAVGMIVAAHGTPTPAARRFREFVRARHTEPPS</sequence>
<evidence type="ECO:0000259" key="5">
    <source>
        <dbReference type="PROSITE" id="PS50931"/>
    </source>
</evidence>
<evidence type="ECO:0000313" key="7">
    <source>
        <dbReference type="Proteomes" id="UP000198967"/>
    </source>
</evidence>
<dbReference type="PRINTS" id="PR00039">
    <property type="entry name" value="HTHLYSR"/>
</dbReference>
<dbReference type="SUPFAM" id="SSF53850">
    <property type="entry name" value="Periplasmic binding protein-like II"/>
    <property type="match status" value="1"/>
</dbReference>
<name>A0A1G8DTS2_PSEOR</name>
<dbReference type="Pfam" id="PF00126">
    <property type="entry name" value="HTH_1"/>
    <property type="match status" value="1"/>
</dbReference>
<dbReference type="FunFam" id="1.10.10.10:FF:000001">
    <property type="entry name" value="LysR family transcriptional regulator"/>
    <property type="match status" value="1"/>
</dbReference>
<dbReference type="AlphaFoldDB" id="A0A1G8DTS2"/>
<dbReference type="EMBL" id="FNBE01000028">
    <property type="protein sequence ID" value="SDH61084.1"/>
    <property type="molecule type" value="Genomic_DNA"/>
</dbReference>
<proteinExistence type="inferred from homology"/>
<dbReference type="GO" id="GO:0003700">
    <property type="term" value="F:DNA-binding transcription factor activity"/>
    <property type="evidence" value="ECO:0007669"/>
    <property type="project" value="InterPro"/>
</dbReference>
<keyword evidence="2" id="KW-0805">Transcription regulation</keyword>
<dbReference type="PANTHER" id="PTHR30346">
    <property type="entry name" value="TRANSCRIPTIONAL DUAL REGULATOR HCAR-RELATED"/>
    <property type="match status" value="1"/>
</dbReference>
<protein>
    <submittedName>
        <fullName evidence="6">DNA-binding transcriptional regulator, LysR family</fullName>
    </submittedName>
</protein>
<dbReference type="InterPro" id="IPR036388">
    <property type="entry name" value="WH-like_DNA-bd_sf"/>
</dbReference>
<dbReference type="SUPFAM" id="SSF46785">
    <property type="entry name" value="Winged helix' DNA-binding domain"/>
    <property type="match status" value="1"/>
</dbReference>
<evidence type="ECO:0000256" key="1">
    <source>
        <dbReference type="ARBA" id="ARBA00009437"/>
    </source>
</evidence>
<dbReference type="InterPro" id="IPR036390">
    <property type="entry name" value="WH_DNA-bd_sf"/>
</dbReference>
<dbReference type="CDD" id="cd08434">
    <property type="entry name" value="PBP2_GltC_like"/>
    <property type="match status" value="1"/>
</dbReference>